<evidence type="ECO:0000256" key="2">
    <source>
        <dbReference type="SAM" id="Phobius"/>
    </source>
</evidence>
<organism evidence="3 4">
    <name type="scientific">Candidatus Nomurabacteria bacterium RIFCSPLOWO2_01_FULL_42_17</name>
    <dbReference type="NCBI Taxonomy" id="1801780"/>
    <lineage>
        <taxon>Bacteria</taxon>
        <taxon>Candidatus Nomuraibacteriota</taxon>
    </lineage>
</organism>
<evidence type="ECO:0000256" key="1">
    <source>
        <dbReference type="SAM" id="Coils"/>
    </source>
</evidence>
<sequence length="306" mass="33743">MKRLIDPKIYIPAVAALSGCALAALLYFGFQTFTNYKMQKEEAIQIQKEKERELELQKEQDSAARELKERLRDAELADLKQQLLDLQNKSSEVKTVTNTVEAKDTIVDIVKEWGPRVAHMECNWFYPNGVLFAKSTGSATIINFTNLGIRAVTSKHILAEKKNYAPNVCKILLADETEYSVLINENTVSVGPNEDWAYLTLPKDARLTSITKSTVKLCQNVEIGDKLLVLGYPIIGSKTGLTVTEGILSGFDRDYYITSAKIDKGNSGGAAVLIKNDCYLGIPTASVVGVIESLGRILKGSFVISN</sequence>
<dbReference type="SUPFAM" id="SSF50494">
    <property type="entry name" value="Trypsin-like serine proteases"/>
    <property type="match status" value="1"/>
</dbReference>
<dbReference type="AlphaFoldDB" id="A0A1F6XME6"/>
<gene>
    <name evidence="3" type="ORF">A2917_00750</name>
</gene>
<evidence type="ECO:0000313" key="3">
    <source>
        <dbReference type="EMBL" id="OGI95168.1"/>
    </source>
</evidence>
<dbReference type="EMBL" id="MFVE01000006">
    <property type="protein sequence ID" value="OGI95168.1"/>
    <property type="molecule type" value="Genomic_DNA"/>
</dbReference>
<comment type="caution">
    <text evidence="3">The sequence shown here is derived from an EMBL/GenBank/DDBJ whole genome shotgun (WGS) entry which is preliminary data.</text>
</comment>
<dbReference type="Proteomes" id="UP000178104">
    <property type="component" value="Unassembled WGS sequence"/>
</dbReference>
<evidence type="ECO:0008006" key="5">
    <source>
        <dbReference type="Google" id="ProtNLM"/>
    </source>
</evidence>
<dbReference type="PROSITE" id="PS51257">
    <property type="entry name" value="PROKAR_LIPOPROTEIN"/>
    <property type="match status" value="1"/>
</dbReference>
<feature type="transmembrane region" description="Helical" evidence="2">
    <location>
        <begin position="9"/>
        <end position="30"/>
    </location>
</feature>
<protein>
    <recommendedName>
        <fullName evidence="5">Serine protease</fullName>
    </recommendedName>
</protein>
<feature type="coiled-coil region" evidence="1">
    <location>
        <begin position="37"/>
        <end position="96"/>
    </location>
</feature>
<dbReference type="STRING" id="1801780.A2917_00750"/>
<keyword evidence="2" id="KW-0472">Membrane</keyword>
<proteinExistence type="predicted"/>
<reference evidence="3 4" key="1">
    <citation type="journal article" date="2016" name="Nat. Commun.">
        <title>Thousands of microbial genomes shed light on interconnected biogeochemical processes in an aquifer system.</title>
        <authorList>
            <person name="Anantharaman K."/>
            <person name="Brown C.T."/>
            <person name="Hug L.A."/>
            <person name="Sharon I."/>
            <person name="Castelle C.J."/>
            <person name="Probst A.J."/>
            <person name="Thomas B.C."/>
            <person name="Singh A."/>
            <person name="Wilkins M.J."/>
            <person name="Karaoz U."/>
            <person name="Brodie E.L."/>
            <person name="Williams K.H."/>
            <person name="Hubbard S.S."/>
            <person name="Banfield J.F."/>
        </authorList>
    </citation>
    <scope>NUCLEOTIDE SEQUENCE [LARGE SCALE GENOMIC DNA]</scope>
</reference>
<dbReference type="Pfam" id="PF13365">
    <property type="entry name" value="Trypsin_2"/>
    <property type="match status" value="1"/>
</dbReference>
<dbReference type="InterPro" id="IPR009003">
    <property type="entry name" value="Peptidase_S1_PA"/>
</dbReference>
<evidence type="ECO:0000313" key="4">
    <source>
        <dbReference type="Proteomes" id="UP000178104"/>
    </source>
</evidence>
<dbReference type="Gene3D" id="2.40.10.120">
    <property type="match status" value="1"/>
</dbReference>
<keyword evidence="1" id="KW-0175">Coiled coil</keyword>
<keyword evidence="2" id="KW-1133">Transmembrane helix</keyword>
<accession>A0A1F6XME6</accession>
<name>A0A1F6XME6_9BACT</name>
<keyword evidence="2" id="KW-0812">Transmembrane</keyword>